<proteinExistence type="predicted"/>
<organism evidence="1">
    <name type="scientific">Mesocestoides corti</name>
    <name type="common">Flatworm</name>
    <dbReference type="NCBI Taxonomy" id="53468"/>
    <lineage>
        <taxon>Eukaryota</taxon>
        <taxon>Metazoa</taxon>
        <taxon>Spiralia</taxon>
        <taxon>Lophotrochozoa</taxon>
        <taxon>Platyhelminthes</taxon>
        <taxon>Cestoda</taxon>
        <taxon>Eucestoda</taxon>
        <taxon>Cyclophyllidea</taxon>
        <taxon>Mesocestoididae</taxon>
        <taxon>Mesocestoides</taxon>
    </lineage>
</organism>
<protein>
    <submittedName>
        <fullName evidence="1">Uncharacterized protein</fullName>
    </submittedName>
</protein>
<evidence type="ECO:0000313" key="1">
    <source>
        <dbReference type="WBParaSite" id="MCU_001127-RA"/>
    </source>
</evidence>
<dbReference type="WBParaSite" id="MCU_001127-RA">
    <property type="protein sequence ID" value="MCU_001127-RA"/>
    <property type="gene ID" value="MCU_001127"/>
</dbReference>
<reference evidence="1" key="1">
    <citation type="submission" date="2019-11" db="UniProtKB">
        <authorList>
            <consortium name="WormBaseParasite"/>
        </authorList>
    </citation>
    <scope>IDENTIFICATION</scope>
</reference>
<dbReference type="AlphaFoldDB" id="A0A5K3EK24"/>
<name>A0A5K3EK24_MESCO</name>
<sequence length="109" mass="11478">MDGAGGGGTNRGVSEQAVPVLGGDAVKRGRVCEAATTGLLDVNQHDLLQILSKECYHQLIPSTTDLEPPIYCLSRELQISTPNAASMVPTPTSYKRMPSCVSEACSIAM</sequence>
<accession>A0A5K3EK24</accession>